<accession>A0A673B6X2</accession>
<evidence type="ECO:0000256" key="2">
    <source>
        <dbReference type="ARBA" id="ARBA00022481"/>
    </source>
</evidence>
<feature type="compositionally biased region" description="Low complexity" evidence="15">
    <location>
        <begin position="683"/>
        <end position="696"/>
    </location>
</feature>
<dbReference type="RefSeq" id="XP_030009151.1">
    <property type="nucleotide sequence ID" value="XM_030153291.1"/>
</dbReference>
<keyword evidence="9" id="KW-0539">Nucleus</keyword>
<feature type="compositionally biased region" description="Basic and acidic residues" evidence="15">
    <location>
        <begin position="334"/>
        <end position="361"/>
    </location>
</feature>
<evidence type="ECO:0000256" key="8">
    <source>
        <dbReference type="ARBA" id="ARBA00023054"/>
    </source>
</evidence>
<dbReference type="Ensembl" id="ENSSORT00005037178.1">
    <property type="protein sequence ID" value="ENSSORP00005036218.1"/>
    <property type="gene ID" value="ENSSORG00005017087.1"/>
</dbReference>
<feature type="compositionally biased region" description="Basic and acidic residues" evidence="15">
    <location>
        <begin position="376"/>
        <end position="421"/>
    </location>
</feature>
<comment type="subcellular location">
    <subcellularLocation>
        <location evidence="1">Nucleus</location>
    </subcellularLocation>
</comment>
<dbReference type="SMART" id="SM00582">
    <property type="entry name" value="RPR"/>
    <property type="match status" value="1"/>
</dbReference>
<dbReference type="GO" id="GO:0003729">
    <property type="term" value="F:mRNA binding"/>
    <property type="evidence" value="ECO:0007669"/>
    <property type="project" value="InterPro"/>
</dbReference>
<dbReference type="Pfam" id="PF20827">
    <property type="entry name" value="PCF11_charged"/>
    <property type="match status" value="1"/>
</dbReference>
<feature type="compositionally biased region" description="Pro residues" evidence="15">
    <location>
        <begin position="192"/>
        <end position="210"/>
    </location>
</feature>
<dbReference type="GO" id="GO:0005849">
    <property type="term" value="C:mRNA cleavage factor complex"/>
    <property type="evidence" value="ECO:0007669"/>
    <property type="project" value="InterPro"/>
</dbReference>
<feature type="compositionally biased region" description="Low complexity" evidence="15">
    <location>
        <begin position="324"/>
        <end position="333"/>
    </location>
</feature>
<evidence type="ECO:0000256" key="14">
    <source>
        <dbReference type="SAM" id="Coils"/>
    </source>
</evidence>
<evidence type="ECO:0000256" key="9">
    <source>
        <dbReference type="ARBA" id="ARBA00023242"/>
    </source>
</evidence>
<reference evidence="17" key="1">
    <citation type="submission" date="2019-06" db="EMBL/GenBank/DDBJ databases">
        <authorList>
            <consortium name="Wellcome Sanger Institute Data Sharing"/>
        </authorList>
    </citation>
    <scope>NUCLEOTIDE SEQUENCE [LARGE SCALE GENOMIC DNA]</scope>
</reference>
<dbReference type="FunFam" id="1.25.40.90:FF:000015">
    <property type="entry name" value="Pre-mRNA cleavage complex 2 protein Pcf11"/>
    <property type="match status" value="1"/>
</dbReference>
<dbReference type="GO" id="GO:0006369">
    <property type="term" value="P:termination of RNA polymerase II transcription"/>
    <property type="evidence" value="ECO:0007669"/>
    <property type="project" value="InterPro"/>
</dbReference>
<feature type="region of interest" description="Disordered" evidence="15">
    <location>
        <begin position="661"/>
        <end position="1043"/>
    </location>
</feature>
<dbReference type="InParanoid" id="A0A673B6X2"/>
<feature type="compositionally biased region" description="Basic and acidic residues" evidence="15">
    <location>
        <begin position="885"/>
        <end position="901"/>
    </location>
</feature>
<dbReference type="InterPro" id="IPR006569">
    <property type="entry name" value="CID_dom"/>
</dbReference>
<evidence type="ECO:0000313" key="17">
    <source>
        <dbReference type="Ensembl" id="ENSSORP00005036218.1"/>
    </source>
</evidence>
<dbReference type="GeneID" id="115432448"/>
<dbReference type="Proteomes" id="UP000472271">
    <property type="component" value="Chromosome 14"/>
</dbReference>
<evidence type="ECO:0000256" key="5">
    <source>
        <dbReference type="ARBA" id="ARBA00022664"/>
    </source>
</evidence>
<feature type="region of interest" description="Disordered" evidence="15">
    <location>
        <begin position="1101"/>
        <end position="1141"/>
    </location>
</feature>
<dbReference type="Pfam" id="PF20845">
    <property type="entry name" value="Pcf11_helical"/>
    <property type="match status" value="1"/>
</dbReference>
<feature type="domain" description="CID" evidence="16">
    <location>
        <begin position="31"/>
        <end position="159"/>
    </location>
</feature>
<dbReference type="GO" id="GO:0031124">
    <property type="term" value="P:mRNA 3'-end processing"/>
    <property type="evidence" value="ECO:0007669"/>
    <property type="project" value="InterPro"/>
</dbReference>
<evidence type="ECO:0000256" key="1">
    <source>
        <dbReference type="ARBA" id="ARBA00004123"/>
    </source>
</evidence>
<feature type="region of interest" description="Disordered" evidence="15">
    <location>
        <begin position="184"/>
        <end position="217"/>
    </location>
</feature>
<feature type="compositionally biased region" description="Basic and acidic residues" evidence="15">
    <location>
        <begin position="952"/>
        <end position="966"/>
    </location>
</feature>
<evidence type="ECO:0000259" key="16">
    <source>
        <dbReference type="PROSITE" id="PS51391"/>
    </source>
</evidence>
<feature type="compositionally biased region" description="Acidic residues" evidence="15">
    <location>
        <begin position="730"/>
        <end position="740"/>
    </location>
</feature>
<feature type="compositionally biased region" description="Basic and acidic residues" evidence="15">
    <location>
        <begin position="763"/>
        <end position="781"/>
    </location>
</feature>
<dbReference type="PANTHER" id="PTHR15921:SF3">
    <property type="entry name" value="PRE-MRNA CLEAVAGE COMPLEX 2 PROTEIN PCF11"/>
    <property type="match status" value="1"/>
</dbReference>
<evidence type="ECO:0000256" key="6">
    <source>
        <dbReference type="ARBA" id="ARBA00022843"/>
    </source>
</evidence>
<feature type="compositionally biased region" description="Basic and acidic residues" evidence="15">
    <location>
        <begin position="505"/>
        <end position="585"/>
    </location>
</feature>
<keyword evidence="8 14" id="KW-0175">Coiled coil</keyword>
<feature type="compositionally biased region" description="Basic residues" evidence="15">
    <location>
        <begin position="475"/>
        <end position="487"/>
    </location>
</feature>
<evidence type="ECO:0000256" key="12">
    <source>
        <dbReference type="ARBA" id="ARBA00068814"/>
    </source>
</evidence>
<evidence type="ECO:0000256" key="11">
    <source>
        <dbReference type="ARBA" id="ARBA00063659"/>
    </source>
</evidence>
<feature type="region of interest" description="Disordered" evidence="15">
    <location>
        <begin position="1266"/>
        <end position="1314"/>
    </location>
</feature>
<keyword evidence="5" id="KW-0507">mRNA processing</keyword>
<dbReference type="Pfam" id="PF04818">
    <property type="entry name" value="CID"/>
    <property type="match status" value="1"/>
</dbReference>
<evidence type="ECO:0000313" key="18">
    <source>
        <dbReference type="Proteomes" id="UP000472271"/>
    </source>
</evidence>
<evidence type="ECO:0000256" key="3">
    <source>
        <dbReference type="ARBA" id="ARBA00022499"/>
    </source>
</evidence>
<feature type="compositionally biased region" description="Polar residues" evidence="15">
    <location>
        <begin position="1271"/>
        <end position="1281"/>
    </location>
</feature>
<feature type="compositionally biased region" description="Basic and acidic residues" evidence="15">
    <location>
        <begin position="991"/>
        <end position="1003"/>
    </location>
</feature>
<feature type="compositionally biased region" description="Basic and acidic residues" evidence="15">
    <location>
        <begin position="663"/>
        <end position="673"/>
    </location>
</feature>
<dbReference type="PROSITE" id="PS51391">
    <property type="entry name" value="CID"/>
    <property type="match status" value="1"/>
</dbReference>
<gene>
    <name evidence="17" type="primary">pcf11</name>
</gene>
<dbReference type="InterPro" id="IPR054127">
    <property type="entry name" value="Pcf11_C"/>
</dbReference>
<comment type="subunit">
    <text evidence="11">Associates with the phosphorylated CTD domain of POLR2A /RNA polymerase II.</text>
</comment>
<organism evidence="17 18">
    <name type="scientific">Sphaeramia orbicularis</name>
    <name type="common">orbiculate cardinalfish</name>
    <dbReference type="NCBI Taxonomy" id="375764"/>
    <lineage>
        <taxon>Eukaryota</taxon>
        <taxon>Metazoa</taxon>
        <taxon>Chordata</taxon>
        <taxon>Craniata</taxon>
        <taxon>Vertebrata</taxon>
        <taxon>Euteleostomi</taxon>
        <taxon>Actinopterygii</taxon>
        <taxon>Neopterygii</taxon>
        <taxon>Teleostei</taxon>
        <taxon>Neoteleostei</taxon>
        <taxon>Acanthomorphata</taxon>
        <taxon>Gobiaria</taxon>
        <taxon>Kurtiformes</taxon>
        <taxon>Apogonoidei</taxon>
        <taxon>Apogonidae</taxon>
        <taxon>Apogoninae</taxon>
        <taxon>Sphaeramia</taxon>
    </lineage>
</organism>
<dbReference type="InterPro" id="IPR045154">
    <property type="entry name" value="PCF11-like"/>
</dbReference>
<evidence type="ECO:0000256" key="13">
    <source>
        <dbReference type="ARBA" id="ARBA00083113"/>
    </source>
</evidence>
<dbReference type="CTD" id="51585"/>
<dbReference type="PANTHER" id="PTHR15921">
    <property type="entry name" value="PRE-MRNA CLEAVAGE COMPLEX II"/>
    <property type="match status" value="1"/>
</dbReference>
<keyword evidence="7" id="KW-0007">Acetylation</keyword>
<dbReference type="GO" id="GO:0005737">
    <property type="term" value="C:cytoplasm"/>
    <property type="evidence" value="ECO:0007669"/>
    <property type="project" value="TreeGrafter"/>
</dbReference>
<evidence type="ECO:0000256" key="15">
    <source>
        <dbReference type="SAM" id="MobiDB-lite"/>
    </source>
</evidence>
<comment type="function">
    <text evidence="10">Component of pre-mRNA cleavage complex II, which promotes transcription termination by RNA polymerase II.</text>
</comment>
<feature type="compositionally biased region" description="Basic and acidic residues" evidence="15">
    <location>
        <begin position="813"/>
        <end position="863"/>
    </location>
</feature>
<dbReference type="SUPFAM" id="SSF48464">
    <property type="entry name" value="ENTH/VHS domain"/>
    <property type="match status" value="1"/>
</dbReference>
<name>A0A673B6X2_9TELE</name>
<dbReference type="InterPro" id="IPR048832">
    <property type="entry name" value="PCF11_charged"/>
</dbReference>
<dbReference type="OrthoDB" id="343582at2759"/>
<reference evidence="17" key="3">
    <citation type="submission" date="2025-09" db="UniProtKB">
        <authorList>
            <consortium name="Ensembl"/>
        </authorList>
    </citation>
    <scope>IDENTIFICATION</scope>
</reference>
<keyword evidence="18" id="KW-1185">Reference proteome</keyword>
<dbReference type="InterPro" id="IPR047415">
    <property type="entry name" value="Pcf11_CID"/>
</dbReference>
<keyword evidence="3" id="KW-1017">Isopeptide bond</keyword>
<protein>
    <recommendedName>
        <fullName evidence="12">Pre-mRNA cleavage complex 2 protein Pcf11</fullName>
    </recommendedName>
    <alternativeName>
        <fullName evidence="13">Pre-mRNA cleavage complex II protein Pcf11</fullName>
    </alternativeName>
</protein>
<dbReference type="Pfam" id="PF11526">
    <property type="entry name" value="Pfc11_Clp1_ID"/>
    <property type="match status" value="1"/>
</dbReference>
<reference evidence="17" key="2">
    <citation type="submission" date="2025-08" db="UniProtKB">
        <authorList>
            <consortium name="Ensembl"/>
        </authorList>
    </citation>
    <scope>IDENTIFICATION</scope>
</reference>
<feature type="compositionally biased region" description="Basic and acidic residues" evidence="15">
    <location>
        <begin position="437"/>
        <end position="448"/>
    </location>
</feature>
<dbReference type="InterPro" id="IPR008942">
    <property type="entry name" value="ENTH_VHS"/>
</dbReference>
<evidence type="ECO:0000256" key="4">
    <source>
        <dbReference type="ARBA" id="ARBA00022553"/>
    </source>
</evidence>
<dbReference type="GO" id="GO:0000993">
    <property type="term" value="F:RNA polymerase II complex binding"/>
    <property type="evidence" value="ECO:0007669"/>
    <property type="project" value="InterPro"/>
</dbReference>
<feature type="compositionally biased region" description="Polar residues" evidence="15">
    <location>
        <begin position="260"/>
        <end position="277"/>
    </location>
</feature>
<keyword evidence="2" id="KW-0488">Methylation</keyword>
<feature type="region of interest" description="Disordered" evidence="15">
    <location>
        <begin position="256"/>
        <end position="615"/>
    </location>
</feature>
<feature type="compositionally biased region" description="Acidic residues" evidence="15">
    <location>
        <begin position="1290"/>
        <end position="1308"/>
    </location>
</feature>
<feature type="compositionally biased region" description="Basic residues" evidence="15">
    <location>
        <begin position="456"/>
        <end position="468"/>
    </location>
</feature>
<evidence type="ECO:0000256" key="10">
    <source>
        <dbReference type="ARBA" id="ARBA00057101"/>
    </source>
</evidence>
<keyword evidence="4" id="KW-0597">Phosphoprotein</keyword>
<dbReference type="InterPro" id="IPR048830">
    <property type="entry name" value="PCF11_helical"/>
</dbReference>
<dbReference type="InterPro" id="IPR021605">
    <property type="entry name" value="Pcf11_Clp1-ID"/>
</dbReference>
<dbReference type="Gene3D" id="1.25.40.90">
    <property type="match status" value="1"/>
</dbReference>
<keyword evidence="6" id="KW-0832">Ubl conjugation</keyword>
<sequence length="1555" mass="174332">MDCLVINGYGLDKVGVGFPGSRSAKMDDNAAREDACREYQSSLEDLTFNSKPHINMLTILAEENINFAKDIVAIIEAQISKAPATEKLPVLYLVDSIVKNVGGEYLAVFAKNLITSFICVFEKVDENTRKSLFKLRSTWDDVFPPKKLYALDVRVNSQDPAWPIKPLPPTVNASIHVNPKFLKQSDEASSPRPVPVPPQPAPVAPQPAPTAPQSSLTQEQLIRQQLLAKQKQLLELQQKKIELELEQTKAQLAGGFVLPPQTTSSSTTALKAVSQTAPIVRPWKPPPQTQPEPKQSTRDPRLNRSGPPAPPQAKERPTGKKDSPPVTGSPVVTPEKRLPEKTVRTEKARAPRKDVLDEKANSKSPSPMPKGGQSKSKSETEGQKLTDSTKKDPRLKKRAQEKTGEAKDDDQKEKKRREDTVPQRFRGKLVNGSVSKHNREESAEKAEFKSGGNARTHARKRTRSRSRSRSPTSSPKRKDRRSPKSRARSSSLSPSPHKAGKPRRVRTDEPQHAKPGREDRTTPKKDQSESRRSKRPGEDRHSESRDSHSPRGHDGGSKELKEAPHRWRSGWEENKHLKLTDDTRMKSGSQRHKPYNTPTRPTTPRTPKHRLSVDANLQIPEVLNSASKKDLLRRASKRLESGEISEEEFLNMAHQIKHFFQYQEEKQQQRSESWDESADLPLKKTPLLTTPSSAPTRPREDMDEAELTYYEHKSKLRKTQVTHRPAGEEWTGDESPEDSETAGGKPGSGRSGGHLAPHKYSRPPRDRPGERRSKERDEPQRSQHGSAPMIEEYNHGKEFPTLKSLPGLRFRRRADPRETSEREWNSPLTERQRFEDRDDQKSGYDAPRRYPADSRHPDPRRPEGPPPSGTVVHRNCPSPAPVDGPRFERERLSPLHQKDSAEMSPIPRFESPNSEHSDDGPLNLDPPLVPHPPLPKSILKVSGHGTPLSTRQHSDSPGHTPPHDGGHASSRYDGPSHMGPSRPHPQGWFDGRYEDSARFDGPHHPGPGRFEGGPPHHERFDGPAPHMSHGPMRSFDGPPHPQGPVRFDGPPVRFDGPMQRFDGPRRFDNNMAPGPGPGSGSMGFQQRPMRFDGPPNQMGPMHFDGPGQPGPRFDMPHQGGPPRFEAPQGQQGPPHFTPQHNLQPPMRPVVPPMYDNTIPPQQNFNMAPQRFPEPMNPQFPSGPMAFPAQGGNFMQPAPFNQPSPYYNTTGPGVNMQQPVNMIGNMNQPFIPQNTVPFPQQAPQENHFGQVDVNDLLSKLISNGIIKPSQPEADTTTSSECSATAPPPAAIEEEDEEEPEQEVEDEDVPDLTSFTVDNMKQRYESVVTKLYSGNQCCLCSMRFTAAQTDMYADHLDWHFRQNHAGKVASKKVTHRRWYYSLTDWIEFEEIADLEERAKSQFFEKENEEEVQKNQAAAKEKEFQSVRATKDQVGESCEICQEPFETYWVEEEEDWFLKNAIRVDDKNFHPSCFEDYKNTSSYLDVTPSPNKLLTEHPLSFLKTEEDDSSSCAVAATAASASIKQEVECESGELLNIKQEEEPEAVVDSSVAATTAAD</sequence>
<feature type="compositionally biased region" description="Basic and acidic residues" evidence="15">
    <location>
        <begin position="313"/>
        <end position="323"/>
    </location>
</feature>
<evidence type="ECO:0000256" key="7">
    <source>
        <dbReference type="ARBA" id="ARBA00022990"/>
    </source>
</evidence>
<feature type="coiled-coil region" evidence="14">
    <location>
        <begin position="226"/>
        <end position="253"/>
    </location>
</feature>
<dbReference type="CDD" id="cd16982">
    <property type="entry name" value="CID_Pcf11"/>
    <property type="match status" value="1"/>
</dbReference>
<proteinExistence type="predicted"/>
<dbReference type="Pfam" id="PF21936">
    <property type="entry name" value="Pcf11_C"/>
    <property type="match status" value="1"/>
</dbReference>
<feature type="compositionally biased region" description="Low complexity" evidence="15">
    <location>
        <begin position="488"/>
        <end position="497"/>
    </location>
</feature>